<dbReference type="AlphaFoldDB" id="A0A0M4MY57"/>
<dbReference type="Gene3D" id="3.50.50.60">
    <property type="entry name" value="FAD/NAD(P)-binding domain"/>
    <property type="match status" value="1"/>
</dbReference>
<evidence type="ECO:0000313" key="10">
    <source>
        <dbReference type="Proteomes" id="UP000068137"/>
    </source>
</evidence>
<dbReference type="InterPro" id="IPR031656">
    <property type="entry name" value="DAO_C"/>
</dbReference>
<dbReference type="STRING" id="1528099.AL705_06410"/>
<evidence type="ECO:0000259" key="8">
    <source>
        <dbReference type="Pfam" id="PF16901"/>
    </source>
</evidence>
<keyword evidence="4" id="KW-0319">Glycerol metabolism</keyword>
<name>A0A0M4MY57_9ACTN</name>
<dbReference type="Proteomes" id="UP000068137">
    <property type="component" value="Chromosome"/>
</dbReference>
<evidence type="ECO:0000256" key="6">
    <source>
        <dbReference type="ARBA" id="ARBA00023002"/>
    </source>
</evidence>
<evidence type="ECO:0000259" key="7">
    <source>
        <dbReference type="Pfam" id="PF01266"/>
    </source>
</evidence>
<dbReference type="PRINTS" id="PR01001">
    <property type="entry name" value="FADG3PDH"/>
</dbReference>
<dbReference type="PANTHER" id="PTHR11985">
    <property type="entry name" value="GLYCEROL-3-PHOSPHATE DEHYDROGENASE"/>
    <property type="match status" value="1"/>
</dbReference>
<sequence length="520" mass="55252">MTSQDPRALSPELRTETLAKLASMPAGELDMIIIGAGITGAGVALDAVTRGLKVAIIEKEDIAFGTSRWSSKLAHGGLRYLAKMELGIAHSSAVERGILLEETAPHLVHSIAQVVPLNDAATTIQQGASRVGFIGGDLLRMAAGTSGDILPHSHYQSVSKTLEMCPGVSRDGLKGSWVFYDGQMIDDARVVTCAIRTAAEKGCLVLTHAACSDVTGTSVTVTDQLGGKSFTLSAKSVVSATGVWAGHIDNEIKLRPARGTHLVIDAAKMGNPTGQLTVPLPGSISRYLFAIPEQLGRIYLGLTDEETRGEIVDVPPTPEEDIDFLLKNFNSALEVKLTRDDVIGAFTGYRPLIDSGEGGSTSDLSRRHAIIEASNGLISIVGGKFTEYRLMAEETVDEVIKRRNLSAGPCITRTTPFIGAPKHSASAGVSKADLDKLPASLVARFGHEAPNVVASCPVERPLEQVAGMDITRAEFAYAVTHEGAMTVDDILDRRTRVGLVKKDRDAALPTAQEMIDTLVK</sequence>
<keyword evidence="6" id="KW-0560">Oxidoreductase</keyword>
<dbReference type="PATRIC" id="fig|1562462.4.peg.1317"/>
<dbReference type="PANTHER" id="PTHR11985:SF35">
    <property type="entry name" value="ANAEROBIC GLYCEROL-3-PHOSPHATE DEHYDROGENASE SUBUNIT A"/>
    <property type="match status" value="1"/>
</dbReference>
<dbReference type="Gene3D" id="3.30.9.10">
    <property type="entry name" value="D-Amino Acid Oxidase, subunit A, domain 2"/>
    <property type="match status" value="1"/>
</dbReference>
<protein>
    <submittedName>
        <fullName evidence="9">Glycerol-3-phosphate dehydrogenase</fullName>
    </submittedName>
</protein>
<dbReference type="SUPFAM" id="SSF51905">
    <property type="entry name" value="FAD/NAD(P)-binding domain"/>
    <property type="match status" value="1"/>
</dbReference>
<dbReference type="GO" id="GO:0006071">
    <property type="term" value="P:glycerol metabolic process"/>
    <property type="evidence" value="ECO:0007669"/>
    <property type="project" value="UniProtKB-KW"/>
</dbReference>
<evidence type="ECO:0000313" key="9">
    <source>
        <dbReference type="EMBL" id="ALE19256.1"/>
    </source>
</evidence>
<gene>
    <name evidence="9" type="ORF">AL705_06410</name>
</gene>
<dbReference type="Pfam" id="PF16901">
    <property type="entry name" value="DAO_C"/>
    <property type="match status" value="1"/>
</dbReference>
<dbReference type="InterPro" id="IPR036188">
    <property type="entry name" value="FAD/NAD-bd_sf"/>
</dbReference>
<proteinExistence type="inferred from homology"/>
<dbReference type="InterPro" id="IPR006076">
    <property type="entry name" value="FAD-dep_OxRdtase"/>
</dbReference>
<dbReference type="Gene3D" id="1.10.8.870">
    <property type="entry name" value="Alpha-glycerophosphate oxidase, cap domain"/>
    <property type="match status" value="1"/>
</dbReference>
<dbReference type="GO" id="GO:0004368">
    <property type="term" value="F:glycerol-3-phosphate dehydrogenase (quinone) activity"/>
    <property type="evidence" value="ECO:0007669"/>
    <property type="project" value="InterPro"/>
</dbReference>
<evidence type="ECO:0000256" key="3">
    <source>
        <dbReference type="ARBA" id="ARBA00022630"/>
    </source>
</evidence>
<dbReference type="RefSeq" id="WP_053962300.1">
    <property type="nucleotide sequence ID" value="NZ_CAMJVL010000008.1"/>
</dbReference>
<keyword evidence="5" id="KW-0274">FAD</keyword>
<feature type="domain" description="FAD dependent oxidoreductase" evidence="7">
    <location>
        <begin position="30"/>
        <end position="355"/>
    </location>
</feature>
<keyword evidence="3" id="KW-0285">Flavoprotein</keyword>
<evidence type="ECO:0000256" key="1">
    <source>
        <dbReference type="ARBA" id="ARBA00001974"/>
    </source>
</evidence>
<dbReference type="GO" id="GO:0046168">
    <property type="term" value="P:glycerol-3-phosphate catabolic process"/>
    <property type="evidence" value="ECO:0007669"/>
    <property type="project" value="TreeGrafter"/>
</dbReference>
<dbReference type="EMBL" id="CP012390">
    <property type="protein sequence ID" value="ALE19256.1"/>
    <property type="molecule type" value="Genomic_DNA"/>
</dbReference>
<evidence type="ECO:0000256" key="2">
    <source>
        <dbReference type="ARBA" id="ARBA00007330"/>
    </source>
</evidence>
<comment type="similarity">
    <text evidence="2">Belongs to the FAD-dependent glycerol-3-phosphate dehydrogenase family.</text>
</comment>
<dbReference type="InterPro" id="IPR038299">
    <property type="entry name" value="DAO_C_sf"/>
</dbReference>
<comment type="cofactor">
    <cofactor evidence="1">
        <name>FAD</name>
        <dbReference type="ChEBI" id="CHEBI:57692"/>
    </cofactor>
</comment>
<accession>A0A0M4MY57</accession>
<dbReference type="OrthoDB" id="9766796at2"/>
<feature type="domain" description="Alpha-glycerophosphate oxidase C-terminal" evidence="8">
    <location>
        <begin position="410"/>
        <end position="513"/>
    </location>
</feature>
<reference evidence="9 10" key="1">
    <citation type="journal article" date="2015" name="Genome Announc.">
        <title>Complete Genome Sequences for Two Strains of a Novel Fastidious, Partially Acid-Fast, Gram-Positive Corynebacterineae Bacterium, Derived from Human Clinical Samples.</title>
        <authorList>
            <person name="Nicholson A.C."/>
            <person name="Bell M."/>
            <person name="Humrighouse B.W."/>
            <person name="McQuiston J.R."/>
        </authorList>
    </citation>
    <scope>NUCLEOTIDE SEQUENCE [LARGE SCALE GENOMIC DNA]</scope>
    <source>
        <strain evidence="9 10">X1698</strain>
    </source>
</reference>
<dbReference type="Pfam" id="PF01266">
    <property type="entry name" value="DAO"/>
    <property type="match status" value="1"/>
</dbReference>
<organism evidence="9 10">
    <name type="scientific">Lawsonella clevelandensis</name>
    <dbReference type="NCBI Taxonomy" id="1528099"/>
    <lineage>
        <taxon>Bacteria</taxon>
        <taxon>Bacillati</taxon>
        <taxon>Actinomycetota</taxon>
        <taxon>Actinomycetes</taxon>
        <taxon>Mycobacteriales</taxon>
        <taxon>Lawsonellaceae</taxon>
        <taxon>Lawsonella</taxon>
    </lineage>
</organism>
<dbReference type="KEGG" id="cbq:AL705_06410"/>
<evidence type="ECO:0000256" key="5">
    <source>
        <dbReference type="ARBA" id="ARBA00022827"/>
    </source>
</evidence>
<dbReference type="InterPro" id="IPR000447">
    <property type="entry name" value="G3P_DH_FAD-dep"/>
</dbReference>
<evidence type="ECO:0000256" key="4">
    <source>
        <dbReference type="ARBA" id="ARBA00022798"/>
    </source>
</evidence>
<dbReference type="PROSITE" id="PS00978">
    <property type="entry name" value="FAD_G3PDH_2"/>
    <property type="match status" value="1"/>
</dbReference>